<dbReference type="Proteomes" id="UP001281761">
    <property type="component" value="Unassembled WGS sequence"/>
</dbReference>
<reference evidence="1 2" key="1">
    <citation type="journal article" date="2022" name="bioRxiv">
        <title>Genomics of Preaxostyla Flagellates Illuminates Evolutionary Transitions and the Path Towards Mitochondrial Loss.</title>
        <authorList>
            <person name="Novak L.V.F."/>
            <person name="Treitli S.C."/>
            <person name="Pyrih J."/>
            <person name="Halakuc P."/>
            <person name="Pipaliya S.V."/>
            <person name="Vacek V."/>
            <person name="Brzon O."/>
            <person name="Soukal P."/>
            <person name="Eme L."/>
            <person name="Dacks J.B."/>
            <person name="Karnkowska A."/>
            <person name="Elias M."/>
            <person name="Hampl V."/>
        </authorList>
    </citation>
    <scope>NUCLEOTIDE SEQUENCE [LARGE SCALE GENOMIC DNA]</scope>
    <source>
        <strain evidence="1">NAU3</strain>
        <tissue evidence="1">Gut</tissue>
    </source>
</reference>
<gene>
    <name evidence="1" type="ORF">BLNAU_11971</name>
</gene>
<protein>
    <recommendedName>
        <fullName evidence="3">Secreted protein</fullName>
    </recommendedName>
</protein>
<sequence length="366" mass="40701">MVWLAGTIPILSRQSRSIVTTLSFAATLTLSHCSIGGEARRSEEEDRFFGILHRVAGHVEKGRKAGLGCAELRTGELVVCVDSERHRRLGDCRVKGGRDTDGRNDTLRPSRSSRRAVRTLWRSAASGLADLEVDNRSDNSEWIRQCSVEFSAVRITTLRFFVFHTARRSSRINFSNRHRSNTLMSVWVIGFLMSRTIVSNKNRELLLLSSCSSTSEITSIQHPLCPFTLPLPPLASSSLLVCSVDTAFSLSSMAVDSLIPCSSALQTAFRDILSLSECEVKDHLEFHLTRSNIVPILFLLSLRRVVRRSRCALTGRSTCPHWTCCCCWTAVSQRNGGNNLATPLFLTPPPHVKFSALLHSFILSLN</sequence>
<proteinExistence type="predicted"/>
<name>A0ABQ9XNL9_9EUKA</name>
<evidence type="ECO:0000313" key="2">
    <source>
        <dbReference type="Proteomes" id="UP001281761"/>
    </source>
</evidence>
<comment type="caution">
    <text evidence="1">The sequence shown here is derived from an EMBL/GenBank/DDBJ whole genome shotgun (WGS) entry which is preliminary data.</text>
</comment>
<evidence type="ECO:0008006" key="3">
    <source>
        <dbReference type="Google" id="ProtNLM"/>
    </source>
</evidence>
<organism evidence="1 2">
    <name type="scientific">Blattamonas nauphoetae</name>
    <dbReference type="NCBI Taxonomy" id="2049346"/>
    <lineage>
        <taxon>Eukaryota</taxon>
        <taxon>Metamonada</taxon>
        <taxon>Preaxostyla</taxon>
        <taxon>Oxymonadida</taxon>
        <taxon>Blattamonas</taxon>
    </lineage>
</organism>
<evidence type="ECO:0000313" key="1">
    <source>
        <dbReference type="EMBL" id="KAK2952982.1"/>
    </source>
</evidence>
<dbReference type="EMBL" id="JARBJD010000096">
    <property type="protein sequence ID" value="KAK2952982.1"/>
    <property type="molecule type" value="Genomic_DNA"/>
</dbReference>
<accession>A0ABQ9XNL9</accession>
<keyword evidence="2" id="KW-1185">Reference proteome</keyword>